<organism evidence="2 3">
    <name type="scientific">Methylobacterium brachiatum</name>
    <dbReference type="NCBI Taxonomy" id="269660"/>
    <lineage>
        <taxon>Bacteria</taxon>
        <taxon>Pseudomonadati</taxon>
        <taxon>Pseudomonadota</taxon>
        <taxon>Alphaproteobacteria</taxon>
        <taxon>Hyphomicrobiales</taxon>
        <taxon>Methylobacteriaceae</taxon>
        <taxon>Methylobacterium</taxon>
    </lineage>
</organism>
<evidence type="ECO:0008006" key="4">
    <source>
        <dbReference type="Google" id="ProtNLM"/>
    </source>
</evidence>
<sequence>MLTKIRYVFALTLFWVSSTVLTRAEDAPFGLSWGPVTTVPRPSMIDREANITALFYFHDQPPASGRDTQQVVLEVCQAEGLQQIIWVSRTFAESEIPPAYAAIYQEGIRRYGEPRVGGTPQATVWPDGRTLLAVRPVVGGGKRIIMVASGELYERCSLAHKAATGHPATVHTSDLLEPWERRTAP</sequence>
<keyword evidence="1" id="KW-0732">Signal</keyword>
<dbReference type="Proteomes" id="UP001223420">
    <property type="component" value="Unassembled WGS sequence"/>
</dbReference>
<dbReference type="EMBL" id="JAUSWL010000026">
    <property type="protein sequence ID" value="MDQ0547429.1"/>
    <property type="molecule type" value="Genomic_DNA"/>
</dbReference>
<evidence type="ECO:0000313" key="3">
    <source>
        <dbReference type="Proteomes" id="UP001223420"/>
    </source>
</evidence>
<dbReference type="AlphaFoldDB" id="A0AAJ1TZI4"/>
<dbReference type="RefSeq" id="WP_205836231.1">
    <property type="nucleotide sequence ID" value="NZ_CP033233.1"/>
</dbReference>
<proteinExistence type="predicted"/>
<accession>A0AAJ1TZI4</accession>
<reference evidence="2" key="1">
    <citation type="submission" date="2023-07" db="EMBL/GenBank/DDBJ databases">
        <title>Genomic Encyclopedia of Type Strains, Phase IV (KMG-IV): sequencing the most valuable type-strain genomes for metagenomic binning, comparative biology and taxonomic classification.</title>
        <authorList>
            <person name="Goeker M."/>
        </authorList>
    </citation>
    <scope>NUCLEOTIDE SEQUENCE</scope>
    <source>
        <strain evidence="2">DSM 19569</strain>
    </source>
</reference>
<comment type="caution">
    <text evidence="2">The sequence shown here is derived from an EMBL/GenBank/DDBJ whole genome shotgun (WGS) entry which is preliminary data.</text>
</comment>
<feature type="chain" id="PRO_5042495588" description="Threonyl-trna synthetase" evidence="1">
    <location>
        <begin position="23"/>
        <end position="185"/>
    </location>
</feature>
<evidence type="ECO:0000256" key="1">
    <source>
        <dbReference type="SAM" id="SignalP"/>
    </source>
</evidence>
<name>A0AAJ1TZI4_9HYPH</name>
<protein>
    <recommendedName>
        <fullName evidence="4">Threonyl-trna synthetase</fullName>
    </recommendedName>
</protein>
<feature type="signal peptide" evidence="1">
    <location>
        <begin position="1"/>
        <end position="22"/>
    </location>
</feature>
<evidence type="ECO:0000313" key="2">
    <source>
        <dbReference type="EMBL" id="MDQ0547429.1"/>
    </source>
</evidence>
<gene>
    <name evidence="2" type="ORF">QO001_006388</name>
</gene>